<organism evidence="2 3">
    <name type="scientific">Thermoflexibacter ruber</name>
    <dbReference type="NCBI Taxonomy" id="1003"/>
    <lineage>
        <taxon>Bacteria</taxon>
        <taxon>Pseudomonadati</taxon>
        <taxon>Bacteroidota</taxon>
        <taxon>Cytophagia</taxon>
        <taxon>Cytophagales</taxon>
        <taxon>Thermoflexibacteraceae</taxon>
        <taxon>Thermoflexibacter</taxon>
    </lineage>
</organism>
<dbReference type="OrthoDB" id="1440503at2"/>
<evidence type="ECO:0000256" key="1">
    <source>
        <dbReference type="SAM" id="Phobius"/>
    </source>
</evidence>
<feature type="transmembrane region" description="Helical" evidence="1">
    <location>
        <begin position="116"/>
        <end position="140"/>
    </location>
</feature>
<evidence type="ECO:0000313" key="2">
    <source>
        <dbReference type="EMBL" id="SFF41697.1"/>
    </source>
</evidence>
<keyword evidence="1" id="KW-1133">Transmembrane helix</keyword>
<feature type="transmembrane region" description="Helical" evidence="1">
    <location>
        <begin position="20"/>
        <end position="39"/>
    </location>
</feature>
<keyword evidence="1" id="KW-0812">Transmembrane</keyword>
<protein>
    <submittedName>
        <fullName evidence="2">Uncharacterized protein</fullName>
    </submittedName>
</protein>
<reference evidence="2 3" key="1">
    <citation type="submission" date="2016-10" db="EMBL/GenBank/DDBJ databases">
        <authorList>
            <person name="de Groot N.N."/>
        </authorList>
    </citation>
    <scope>NUCLEOTIDE SEQUENCE [LARGE SCALE GENOMIC DNA]</scope>
    <source>
        <strain>GEY</strain>
        <strain evidence="3">DSM 9560</strain>
    </source>
</reference>
<feature type="transmembrane region" description="Helical" evidence="1">
    <location>
        <begin position="86"/>
        <end position="104"/>
    </location>
</feature>
<sequence>MNLLTHHPLEGLLDNKPKVYFFLFLCFTVLLEVVLTLSGTNLKTAAAPLGIISYELAFDIEKAQFIVNSWDKSASISASFNIGFDYLFLVLYSTTIAFACVWLANLAGNVKFAKIAYLIAWLQWLAAFLDAVENTALYFFLQSPTQAFLPPIAFWCAICKFLLVGMGLLCSLLGLGFLLYKKLKS</sequence>
<feature type="transmembrane region" description="Helical" evidence="1">
    <location>
        <begin position="152"/>
        <end position="180"/>
    </location>
</feature>
<proteinExistence type="predicted"/>
<gene>
    <name evidence="2" type="ORF">SAMN04488541_103244</name>
</gene>
<dbReference type="EMBL" id="FONY01000032">
    <property type="protein sequence ID" value="SFF41697.1"/>
    <property type="molecule type" value="Genomic_DNA"/>
</dbReference>
<keyword evidence="1" id="KW-0472">Membrane</keyword>
<keyword evidence="3" id="KW-1185">Reference proteome</keyword>
<dbReference type="RefSeq" id="WP_091548561.1">
    <property type="nucleotide sequence ID" value="NZ_FONY01000032.1"/>
</dbReference>
<dbReference type="AlphaFoldDB" id="A0A1I2IKX6"/>
<name>A0A1I2IKX6_9BACT</name>
<accession>A0A1I2IKX6</accession>
<dbReference type="Proteomes" id="UP000199513">
    <property type="component" value="Unassembled WGS sequence"/>
</dbReference>
<evidence type="ECO:0000313" key="3">
    <source>
        <dbReference type="Proteomes" id="UP000199513"/>
    </source>
</evidence>
<dbReference type="STRING" id="1003.SAMN04488541_103244"/>